<organism evidence="1 2">
    <name type="scientific">Comamonas terrae</name>
    <dbReference type="NCBI Taxonomy" id="673548"/>
    <lineage>
        <taxon>Bacteria</taxon>
        <taxon>Pseudomonadati</taxon>
        <taxon>Pseudomonadota</taxon>
        <taxon>Betaproteobacteria</taxon>
        <taxon>Burkholderiales</taxon>
        <taxon>Comamonadaceae</taxon>
        <taxon>Comamonas</taxon>
    </lineage>
</organism>
<dbReference type="Proteomes" id="UP001597463">
    <property type="component" value="Unassembled WGS sequence"/>
</dbReference>
<reference evidence="2" key="1">
    <citation type="journal article" date="2019" name="Int. J. Syst. Evol. Microbiol.">
        <title>The Global Catalogue of Microorganisms (GCM) 10K type strain sequencing project: providing services to taxonomists for standard genome sequencing and annotation.</title>
        <authorList>
            <consortium name="The Broad Institute Genomics Platform"/>
            <consortium name="The Broad Institute Genome Sequencing Center for Infectious Disease"/>
            <person name="Wu L."/>
            <person name="Ma J."/>
        </authorList>
    </citation>
    <scope>NUCLEOTIDE SEQUENCE [LARGE SCALE GENOMIC DNA]</scope>
    <source>
        <strain evidence="2">TISTR 1906</strain>
    </source>
</reference>
<accession>A0ABW5UKE7</accession>
<evidence type="ECO:0000313" key="2">
    <source>
        <dbReference type="Proteomes" id="UP001597463"/>
    </source>
</evidence>
<protein>
    <submittedName>
        <fullName evidence="1">Uncharacterized protein</fullName>
    </submittedName>
</protein>
<dbReference type="EMBL" id="JBHUMV010000001">
    <property type="protein sequence ID" value="MFD2752860.1"/>
    <property type="molecule type" value="Genomic_DNA"/>
</dbReference>
<sequence length="179" mass="19380">MVKNEIAVHALSEDECRTLLLIIEEQGGLALVEDEFAEVVLGLFENIPGFETMTLEVSQQHLNELWSLYMGKKPAAGTSVMPTKADVTTSKPVEVDLNQPIICAAIEQGQALIAEGKTKADAARAIYNEIKDEPKEVITAAFVVGATLTEKGALTYWYNCRRKAAKEAARSKNGSVPGS</sequence>
<keyword evidence="2" id="KW-1185">Reference proteome</keyword>
<evidence type="ECO:0000313" key="1">
    <source>
        <dbReference type="EMBL" id="MFD2752860.1"/>
    </source>
</evidence>
<proteinExistence type="predicted"/>
<gene>
    <name evidence="1" type="ORF">ACFSW6_02075</name>
</gene>
<dbReference type="RefSeq" id="WP_217997567.1">
    <property type="nucleotide sequence ID" value="NZ_BCNT01000003.1"/>
</dbReference>
<comment type="caution">
    <text evidence="1">The sequence shown here is derived from an EMBL/GenBank/DDBJ whole genome shotgun (WGS) entry which is preliminary data.</text>
</comment>
<name>A0ABW5UKE7_9BURK</name>